<dbReference type="InterPro" id="IPR002825">
    <property type="entry name" value="Pept_S49_ser-pept_pro"/>
</dbReference>
<dbReference type="RefSeq" id="WP_204477360.1">
    <property type="nucleotide sequence ID" value="NZ_JACJJW010000065.1"/>
</dbReference>
<organism evidence="1 2">
    <name type="scientific">Bacteroides mediterraneensis</name>
    <dbReference type="NCBI Taxonomy" id="1841856"/>
    <lineage>
        <taxon>Bacteria</taxon>
        <taxon>Pseudomonadati</taxon>
        <taxon>Bacteroidota</taxon>
        <taxon>Bacteroidia</taxon>
        <taxon>Bacteroidales</taxon>
        <taxon>Bacteroidaceae</taxon>
        <taxon>Bacteroides</taxon>
    </lineage>
</organism>
<keyword evidence="2" id="KW-1185">Reference proteome</keyword>
<evidence type="ECO:0000313" key="1">
    <source>
        <dbReference type="EMBL" id="MBM6759835.1"/>
    </source>
</evidence>
<evidence type="ECO:0000313" key="2">
    <source>
        <dbReference type="Proteomes" id="UP000703295"/>
    </source>
</evidence>
<gene>
    <name evidence="1" type="ORF">H6A31_14325</name>
</gene>
<proteinExistence type="predicted"/>
<dbReference type="PANTHER" id="PTHR35984:SF1">
    <property type="entry name" value="PERIPLASMIC SERINE PROTEASE"/>
    <property type="match status" value="1"/>
</dbReference>
<dbReference type="GO" id="GO:0006508">
    <property type="term" value="P:proteolysis"/>
    <property type="evidence" value="ECO:0007669"/>
    <property type="project" value="UniProtKB-KW"/>
</dbReference>
<dbReference type="EMBL" id="JACJJW010000065">
    <property type="protein sequence ID" value="MBM6759835.1"/>
    <property type="molecule type" value="Genomic_DNA"/>
</dbReference>
<keyword evidence="1" id="KW-0645">Protease</keyword>
<dbReference type="InterPro" id="IPR029045">
    <property type="entry name" value="ClpP/crotonase-like_dom_sf"/>
</dbReference>
<reference evidence="1 2" key="1">
    <citation type="journal article" date="2021" name="Sci. Rep.">
        <title>The distribution of antibiotic resistance genes in chicken gut microbiota commensals.</title>
        <authorList>
            <person name="Juricova H."/>
            <person name="Matiasovicova J."/>
            <person name="Kubasova T."/>
            <person name="Cejkova D."/>
            <person name="Rychlik I."/>
        </authorList>
    </citation>
    <scope>NUCLEOTIDE SEQUENCE [LARGE SCALE GENOMIC DNA]</scope>
    <source>
        <strain evidence="1 2">An801</strain>
    </source>
</reference>
<name>A0ABS2EYR4_9BACE</name>
<dbReference type="Gene3D" id="3.90.226.10">
    <property type="entry name" value="2-enoyl-CoA Hydratase, Chain A, domain 1"/>
    <property type="match status" value="1"/>
</dbReference>
<comment type="caution">
    <text evidence="1">The sequence shown here is derived from an EMBL/GenBank/DDBJ whole genome shotgun (WGS) entry which is preliminary data.</text>
</comment>
<protein>
    <submittedName>
        <fullName evidence="1">ATP-dependent Clp protease proteolytic subunit</fullName>
    </submittedName>
</protein>
<dbReference type="GO" id="GO:0008233">
    <property type="term" value="F:peptidase activity"/>
    <property type="evidence" value="ECO:0007669"/>
    <property type="project" value="UniProtKB-KW"/>
</dbReference>
<keyword evidence="1" id="KW-0378">Hydrolase</keyword>
<dbReference type="PANTHER" id="PTHR35984">
    <property type="entry name" value="PERIPLASMIC SERINE PROTEASE"/>
    <property type="match status" value="1"/>
</dbReference>
<sequence length="297" mass="33073">MPTWDEILRNIGSTVNIFDSTRRKYIKDLSDYTGRNTIIYYSAFLQKGVLSRQGVDFGIHDADKTGFMTVIHNLDKTKGLDLILHTPGGNVSATESIVYYLKSIFGNDIRAIVPQIAMSAGTMISCACKEIIMGKHSNLGPIDPQFGNLPAHGIIEEFENAKKEISSDPRQIVIWREILSKYNPTLIGECQKAIKWANTMVSQWLKDNMFCGDPDADSKISAIISELGSHATTLSHSRHIHVDALRALGLKIVDMETDNELQDRILSVHHSAIISLTQTKSIKIIENQEGKAFMQSV</sequence>
<dbReference type="Proteomes" id="UP000703295">
    <property type="component" value="Unassembled WGS sequence"/>
</dbReference>
<dbReference type="Pfam" id="PF01972">
    <property type="entry name" value="SDH_protease"/>
    <property type="match status" value="1"/>
</dbReference>
<dbReference type="SUPFAM" id="SSF52096">
    <property type="entry name" value="ClpP/crotonase"/>
    <property type="match status" value="1"/>
</dbReference>
<accession>A0ABS2EYR4</accession>